<dbReference type="EMBL" id="FQZM01000028">
    <property type="protein sequence ID" value="SHJ32279.1"/>
    <property type="molecule type" value="Genomic_DNA"/>
</dbReference>
<comment type="similarity">
    <text evidence="5">Belongs to the YqgF HJR family.</text>
</comment>
<dbReference type="SUPFAM" id="SSF53098">
    <property type="entry name" value="Ribonuclease H-like"/>
    <property type="match status" value="1"/>
</dbReference>
<evidence type="ECO:0000313" key="8">
    <source>
        <dbReference type="Proteomes" id="UP000184529"/>
    </source>
</evidence>
<proteinExistence type="inferred from homology"/>
<dbReference type="EC" id="3.1.-.-" evidence="5"/>
<keyword evidence="3 5" id="KW-0540">Nuclease</keyword>
<dbReference type="HAMAP" id="MF_00651">
    <property type="entry name" value="Nuclease_YqgF"/>
    <property type="match status" value="1"/>
</dbReference>
<gene>
    <name evidence="7" type="ORF">SAMN02745219_02279</name>
</gene>
<comment type="function">
    <text evidence="5">Could be a nuclease involved in processing of the 5'-end of pre-16S rRNA.</text>
</comment>
<dbReference type="RefSeq" id="WP_072869715.1">
    <property type="nucleotide sequence ID" value="NZ_FQZM01000028.1"/>
</dbReference>
<evidence type="ECO:0000256" key="4">
    <source>
        <dbReference type="ARBA" id="ARBA00022801"/>
    </source>
</evidence>
<keyword evidence="4 5" id="KW-0378">Hydrolase</keyword>
<feature type="domain" description="YqgF/RNase H-like" evidence="6">
    <location>
        <begin position="3"/>
        <end position="104"/>
    </location>
</feature>
<dbReference type="AlphaFoldDB" id="A0A1M6ICR1"/>
<comment type="subcellular location">
    <subcellularLocation>
        <location evidence="5">Cytoplasm</location>
    </subcellularLocation>
</comment>
<evidence type="ECO:0000313" key="7">
    <source>
        <dbReference type="EMBL" id="SHJ32279.1"/>
    </source>
</evidence>
<keyword evidence="2 5" id="KW-0690">Ribosome biogenesis</keyword>
<dbReference type="InterPro" id="IPR037027">
    <property type="entry name" value="YqgF/RNaseH-like_dom_sf"/>
</dbReference>
<dbReference type="InterPro" id="IPR012337">
    <property type="entry name" value="RNaseH-like_sf"/>
</dbReference>
<dbReference type="NCBIfam" id="TIGR00250">
    <property type="entry name" value="RNAse_H_YqgF"/>
    <property type="match status" value="1"/>
</dbReference>
<dbReference type="Gene3D" id="3.30.420.140">
    <property type="entry name" value="YqgF/RNase H-like domain"/>
    <property type="match status" value="1"/>
</dbReference>
<dbReference type="GO" id="GO:0004518">
    <property type="term" value="F:nuclease activity"/>
    <property type="evidence" value="ECO:0007669"/>
    <property type="project" value="UniProtKB-KW"/>
</dbReference>
<evidence type="ECO:0000256" key="3">
    <source>
        <dbReference type="ARBA" id="ARBA00022722"/>
    </source>
</evidence>
<evidence type="ECO:0000256" key="5">
    <source>
        <dbReference type="HAMAP-Rule" id="MF_00651"/>
    </source>
</evidence>
<protein>
    <recommendedName>
        <fullName evidence="5">Putative pre-16S rRNA nuclease</fullName>
        <ecNumber evidence="5">3.1.-.-</ecNumber>
    </recommendedName>
</protein>
<dbReference type="InterPro" id="IPR005227">
    <property type="entry name" value="YqgF"/>
</dbReference>
<keyword evidence="8" id="KW-1185">Reference proteome</keyword>
<dbReference type="GO" id="GO:0005829">
    <property type="term" value="C:cytosol"/>
    <property type="evidence" value="ECO:0007669"/>
    <property type="project" value="TreeGrafter"/>
</dbReference>
<name>A0A1M6ICR1_9FIRM</name>
<dbReference type="STRING" id="1121432.SAMN02745219_02279"/>
<keyword evidence="1 5" id="KW-0963">Cytoplasm</keyword>
<dbReference type="Proteomes" id="UP000184529">
    <property type="component" value="Unassembled WGS sequence"/>
</dbReference>
<dbReference type="PANTHER" id="PTHR33317">
    <property type="entry name" value="POLYNUCLEOTIDYL TRANSFERASE, RIBONUCLEASE H-LIKE SUPERFAMILY PROTEIN"/>
    <property type="match status" value="1"/>
</dbReference>
<dbReference type="InterPro" id="IPR006641">
    <property type="entry name" value="YqgF/RNaseH-like_dom"/>
</dbReference>
<dbReference type="GO" id="GO:0000967">
    <property type="term" value="P:rRNA 5'-end processing"/>
    <property type="evidence" value="ECO:0007669"/>
    <property type="project" value="UniProtKB-UniRule"/>
</dbReference>
<evidence type="ECO:0000256" key="2">
    <source>
        <dbReference type="ARBA" id="ARBA00022517"/>
    </source>
</evidence>
<dbReference type="OrthoDB" id="9796140at2"/>
<dbReference type="PANTHER" id="PTHR33317:SF4">
    <property type="entry name" value="POLYNUCLEOTIDYL TRANSFERASE, RIBONUCLEASE H-LIKE SUPERFAMILY PROTEIN"/>
    <property type="match status" value="1"/>
</dbReference>
<dbReference type="CDD" id="cd16964">
    <property type="entry name" value="YqgF"/>
    <property type="match status" value="1"/>
</dbReference>
<evidence type="ECO:0000256" key="1">
    <source>
        <dbReference type="ARBA" id="ARBA00022490"/>
    </source>
</evidence>
<dbReference type="GO" id="GO:0016788">
    <property type="term" value="F:hydrolase activity, acting on ester bonds"/>
    <property type="evidence" value="ECO:0007669"/>
    <property type="project" value="UniProtKB-UniRule"/>
</dbReference>
<organism evidence="7 8">
    <name type="scientific">Desulfofundulus thermosubterraneus DSM 16057</name>
    <dbReference type="NCBI Taxonomy" id="1121432"/>
    <lineage>
        <taxon>Bacteria</taxon>
        <taxon>Bacillati</taxon>
        <taxon>Bacillota</taxon>
        <taxon>Clostridia</taxon>
        <taxon>Eubacteriales</taxon>
        <taxon>Peptococcaceae</taxon>
        <taxon>Desulfofundulus</taxon>
    </lineage>
</organism>
<accession>A0A1M6ICR1</accession>
<dbReference type="Pfam" id="PF03652">
    <property type="entry name" value="RuvX"/>
    <property type="match status" value="1"/>
</dbReference>
<reference evidence="8" key="1">
    <citation type="submission" date="2016-11" db="EMBL/GenBank/DDBJ databases">
        <authorList>
            <person name="Varghese N."/>
            <person name="Submissions S."/>
        </authorList>
    </citation>
    <scope>NUCLEOTIDE SEQUENCE [LARGE SCALE GENOMIC DNA]</scope>
    <source>
        <strain evidence="8">DSM 16057</strain>
    </source>
</reference>
<sequence>MPPRILGLDVGEKTIGVAVSDPLGWTAQGVGVIRRDRPQEQVMGQLRKLIQDYQVERIVVGLPRNMNGTLGSQGQKVLDFAREIGTELGLPVETWDERLSTVSAERVLLAADVSRAKRKKIIDKMAAAVILQNYLDSRHKKAGNGEN</sequence>
<dbReference type="SMART" id="SM00732">
    <property type="entry name" value="YqgFc"/>
    <property type="match status" value="1"/>
</dbReference>
<evidence type="ECO:0000259" key="6">
    <source>
        <dbReference type="SMART" id="SM00732"/>
    </source>
</evidence>